<feature type="compositionally biased region" description="Basic and acidic residues" evidence="1">
    <location>
        <begin position="1337"/>
        <end position="1366"/>
    </location>
</feature>
<accession>A0ABQ7KMC5</accession>
<feature type="region of interest" description="Disordered" evidence="1">
    <location>
        <begin position="351"/>
        <end position="370"/>
    </location>
</feature>
<organism evidence="2 3">
    <name type="scientific">Brassica rapa subsp. trilocularis</name>
    <dbReference type="NCBI Taxonomy" id="1813537"/>
    <lineage>
        <taxon>Eukaryota</taxon>
        <taxon>Viridiplantae</taxon>
        <taxon>Streptophyta</taxon>
        <taxon>Embryophyta</taxon>
        <taxon>Tracheophyta</taxon>
        <taxon>Spermatophyta</taxon>
        <taxon>Magnoliopsida</taxon>
        <taxon>eudicotyledons</taxon>
        <taxon>Gunneridae</taxon>
        <taxon>Pentapetalae</taxon>
        <taxon>rosids</taxon>
        <taxon>malvids</taxon>
        <taxon>Brassicales</taxon>
        <taxon>Brassicaceae</taxon>
        <taxon>Brassiceae</taxon>
        <taxon>Brassica</taxon>
    </lineage>
</organism>
<feature type="compositionally biased region" description="Polar residues" evidence="1">
    <location>
        <begin position="472"/>
        <end position="516"/>
    </location>
</feature>
<feature type="compositionally biased region" description="Basic and acidic residues" evidence="1">
    <location>
        <begin position="745"/>
        <end position="757"/>
    </location>
</feature>
<evidence type="ECO:0000256" key="1">
    <source>
        <dbReference type="SAM" id="MobiDB-lite"/>
    </source>
</evidence>
<keyword evidence="3" id="KW-1185">Reference proteome</keyword>
<feature type="region of interest" description="Disordered" evidence="1">
    <location>
        <begin position="129"/>
        <end position="164"/>
    </location>
</feature>
<sequence>MEMIKANEGEVRDVGDGKSLVAYTGGPSNNDYIRRSDMDALIKMLKENGNKSSINYDYSFGASLIENITDSIESASSSRSNDDYIKRSDLDALFKMLKENGNTYGYSFGASMIAYKDDHLIRELGGEEHEEPMQEANQDEGGVENEGEESIGSDGHGHDHGQKMGLACGSARREEKEERGNEWGWFSQMKTTLKRCGVWRNHEKEESLKGKAAEKDQTARETSGNCFSLEESTLLEKIEDVYENKISLRRVYEVKKVISGGKPGREEFNNHVRKLQHLWVELQGLRSHVDGDATQEQETVLKLLASMESSYGWLVEMVLRGEQLPEMEEICGLIRRAYEIMRDDERLTMSRSESSWKPTGSRSESFQKLTMSRSEGSWRLTGSRSEGFRKKRRCRMLSKASINIGKGRKRVVGECSYSAYMGESVEDSGVLREQEKGSGADDRITRKEWRVEAERTTPLDHERGNGTESHEQVQNQEDSGQHNQEVTQEVESGAQSSGDGQRESTGSDESGTQSSGDWEVDPDGSNESGAQSILINGVLSLSDMIMESTKDWKHEPQPEELVAEDATLKNIWKQEEYIIFVVFPREPCLYFLCIFETLCMYKASPLYSGRGPLYQYPSFYQKPLFSLFFLLVELIECWCVISNFWCEYQGAFPQPLVSPFDPHTLRNLSTMAGDQKGKLTKEERLLLKSMNAQMQQMLDTNMGEFRKELRQKFLQQTDDLRQQNKKRMDKQKLEPRPPDSVPNESSKHKWYKEEEAGRGQQSYKQPAHTLSRPHQASRTPKSNIHSSYNQIVTKSQLYVFTGEGDYLKWERTMEKWLCYNKILKRDALAYVMSQLKGNIYKWLLQEEDDRRYYKEPAITTWEDLKFLLRKKYASKGHTSLKSPMKEVTSSKAVTCYIKEKTVKRSWFSEKDKKELLQVIMDVEKQVKRTYTPRPSTETKHQEPVTTVSELKNAGSDSAATIQEVQTETSMQKEKSETEQECSLFLSQSELNFNNSCDELTCLKPVQPSRIVSVSQVAKEDSAEKEPESTTQEEQQKNLQTESAHESLSYDLQEHCKEFNMVASVPRMFVKVSTEVIKRFGLDKVKDFCVSNSNLNQKSSLIKNVFKIKIITFLVLELELKHSDFCLKPCDSFVRTEERSFVTNFHVHKLILDNSFVSAYELNEPKKAEKCTGKKRGYTDESLAKLEMQQSNLGSCLAVNFDIGAVRGSYLSNPKELSNKLNCYGNYTHQGLTSNWNLVESFSYERVMDSTSRVILCLLCLNFSEYRTSQSYIWRPGEHAKVTNHVFKSSFIFGLQVTKPNLECLGSQGKWGTRPAELSEAYLKFKLSMRPLERDLAKPDLRREEPDLSREEPDLRREEPDLSREEPNELASLWSGPVTRSRLRAQEERLQEIAKTVGLGSRQGDQDKPACWFNLITFFGLQVTKPNLECLGSQGKWGTRPAELSEAYLKFKLSMRPQLFNLFKRKKTTNMACPETSQGLSPFLLFSLKRSLGERRFWSCLASNAPNQVCTSYFQVLPKMESLTVFQKVAPGNQEERRGLKHEWSKGKAHTRKWRGVEIPNSKSVKFKKDVGELEKLLRSDLPDAKRMYRRCTQEKRPSLSQEWPVVRGMDQGVGAVVLLVQETHKEGHHLSHGETGGPKTLELKENGDPVGLSADVGIVVLLEDSELVGLSADVGIVVLPMIKKKRLHGDLIRRGLSDQSEEAGTPHHSDQLYSRTQGVFNQGNSWLSNHMMVANYGVEKC</sequence>
<comment type="caution">
    <text evidence="2">The sequence shown here is derived from an EMBL/GenBank/DDBJ whole genome shotgun (WGS) entry which is preliminary data.</text>
</comment>
<feature type="region of interest" description="Disordered" evidence="1">
    <location>
        <begin position="721"/>
        <end position="783"/>
    </location>
</feature>
<feature type="compositionally biased region" description="Polar residues" evidence="1">
    <location>
        <begin position="943"/>
        <end position="957"/>
    </location>
</feature>
<protein>
    <submittedName>
        <fullName evidence="2">Uncharacterized protein</fullName>
    </submittedName>
</protein>
<name>A0ABQ7KMC5_BRACM</name>
<feature type="compositionally biased region" description="Basic and acidic residues" evidence="1">
    <location>
        <begin position="429"/>
        <end position="471"/>
    </location>
</feature>
<feature type="region of interest" description="Disordered" evidence="1">
    <location>
        <begin position="427"/>
        <end position="529"/>
    </location>
</feature>
<feature type="compositionally biased region" description="Polar residues" evidence="1">
    <location>
        <begin position="772"/>
        <end position="783"/>
    </location>
</feature>
<gene>
    <name evidence="2" type="primary">SC150g500030.1_BraROA</name>
    <name evidence="2" type="ORF">IGI04_042405</name>
</gene>
<reference evidence="2 3" key="1">
    <citation type="submission" date="2021-03" db="EMBL/GenBank/DDBJ databases">
        <authorList>
            <person name="King G.J."/>
            <person name="Bancroft I."/>
            <person name="Baten A."/>
            <person name="Bloomfield J."/>
            <person name="Borpatragohain P."/>
            <person name="He Z."/>
            <person name="Irish N."/>
            <person name="Irwin J."/>
            <person name="Liu K."/>
            <person name="Mauleon R.P."/>
            <person name="Moore J."/>
            <person name="Morris R."/>
            <person name="Ostergaard L."/>
            <person name="Wang B."/>
            <person name="Wells R."/>
        </authorList>
    </citation>
    <scope>NUCLEOTIDE SEQUENCE [LARGE SCALE GENOMIC DNA]</scope>
    <source>
        <strain evidence="2">R-o-18</strain>
        <tissue evidence="2">Leaf</tissue>
    </source>
</reference>
<feature type="region of interest" description="Disordered" evidence="1">
    <location>
        <begin position="1337"/>
        <end position="1369"/>
    </location>
</feature>
<dbReference type="EMBL" id="JADBGQ010000032">
    <property type="protein sequence ID" value="KAG5374271.1"/>
    <property type="molecule type" value="Genomic_DNA"/>
</dbReference>
<feature type="compositionally biased region" description="Basic and acidic residues" evidence="1">
    <location>
        <begin position="1017"/>
        <end position="1027"/>
    </location>
</feature>
<feature type="compositionally biased region" description="Polar residues" evidence="1">
    <location>
        <begin position="1028"/>
        <end position="1041"/>
    </location>
</feature>
<feature type="compositionally biased region" description="Acidic residues" evidence="1">
    <location>
        <begin position="137"/>
        <end position="151"/>
    </location>
</feature>
<feature type="region of interest" description="Disordered" evidence="1">
    <location>
        <begin position="930"/>
        <end position="957"/>
    </location>
</feature>
<proteinExistence type="predicted"/>
<evidence type="ECO:0000313" key="3">
    <source>
        <dbReference type="Proteomes" id="UP000823674"/>
    </source>
</evidence>
<feature type="region of interest" description="Disordered" evidence="1">
    <location>
        <begin position="1015"/>
        <end position="1043"/>
    </location>
</feature>
<dbReference type="Proteomes" id="UP000823674">
    <property type="component" value="Unassembled WGS sequence"/>
</dbReference>
<evidence type="ECO:0000313" key="2">
    <source>
        <dbReference type="EMBL" id="KAG5374271.1"/>
    </source>
</evidence>